<sequence>MDGTTDSVLMPSADDLVWSIPLLLGVALVALAAVALVALVRVALAGTRALAATAALDEARVELVRERTARLRAGLADPAGGPAEPVA</sequence>
<keyword evidence="1" id="KW-1133">Transmembrane helix</keyword>
<dbReference type="Proteomes" id="UP000195106">
    <property type="component" value="Unassembled WGS sequence"/>
</dbReference>
<evidence type="ECO:0000313" key="3">
    <source>
        <dbReference type="Proteomes" id="UP000195106"/>
    </source>
</evidence>
<dbReference type="EMBL" id="MDHJ01000001">
    <property type="protein sequence ID" value="OUE07363.1"/>
    <property type="molecule type" value="Genomic_DNA"/>
</dbReference>
<accession>A0A251XQ26</accession>
<organism evidence="2 3">
    <name type="scientific">Clavibacter michiganensis</name>
    <dbReference type="NCBI Taxonomy" id="28447"/>
    <lineage>
        <taxon>Bacteria</taxon>
        <taxon>Bacillati</taxon>
        <taxon>Actinomycetota</taxon>
        <taxon>Actinomycetes</taxon>
        <taxon>Micrococcales</taxon>
        <taxon>Microbacteriaceae</taxon>
        <taxon>Clavibacter</taxon>
    </lineage>
</organism>
<feature type="transmembrane region" description="Helical" evidence="1">
    <location>
        <begin position="20"/>
        <end position="40"/>
    </location>
</feature>
<comment type="caution">
    <text evidence="2">The sequence shown here is derived from an EMBL/GenBank/DDBJ whole genome shotgun (WGS) entry which is preliminary data.</text>
</comment>
<protein>
    <recommendedName>
        <fullName evidence="4">Sensor histidine kinase</fullName>
    </recommendedName>
</protein>
<keyword evidence="1" id="KW-0812">Transmembrane</keyword>
<dbReference type="AlphaFoldDB" id="A0A251XQ26"/>
<gene>
    <name evidence="2" type="ORF">CMsap09_00345</name>
</gene>
<evidence type="ECO:0008006" key="4">
    <source>
        <dbReference type="Google" id="ProtNLM"/>
    </source>
</evidence>
<evidence type="ECO:0000313" key="2">
    <source>
        <dbReference type="EMBL" id="OUE07363.1"/>
    </source>
</evidence>
<name>A0A251XQ26_9MICO</name>
<keyword evidence="1" id="KW-0472">Membrane</keyword>
<evidence type="ECO:0000256" key="1">
    <source>
        <dbReference type="SAM" id="Phobius"/>
    </source>
</evidence>
<reference evidence="2 3" key="1">
    <citation type="submission" date="2016-08" db="EMBL/GenBank/DDBJ databases">
        <title>Genome sequence of Clavibacter michiganensis spp. strain CASJ009.</title>
        <authorList>
            <person name="Thapa S.P."/>
            <person name="Coaker G."/>
        </authorList>
    </citation>
    <scope>NUCLEOTIDE SEQUENCE [LARGE SCALE GENOMIC DNA]</scope>
    <source>
        <strain evidence="2">CASJ009</strain>
    </source>
</reference>
<proteinExistence type="predicted"/>